<dbReference type="OrthoDB" id="9780180at2"/>
<dbReference type="Pfam" id="PF16868">
    <property type="entry name" value="NMT1_3"/>
    <property type="match status" value="1"/>
</dbReference>
<dbReference type="Proteomes" id="UP000198500">
    <property type="component" value="Unassembled WGS sequence"/>
</dbReference>
<dbReference type="STRING" id="574349.SAMN05443545_10635"/>
<dbReference type="SUPFAM" id="SSF53850">
    <property type="entry name" value="Periplasmic binding protein-like II"/>
    <property type="match status" value="1"/>
</dbReference>
<gene>
    <name evidence="2" type="ORF">SAMN05443545_10635</name>
</gene>
<evidence type="ECO:0000256" key="1">
    <source>
        <dbReference type="SAM" id="SignalP"/>
    </source>
</evidence>
<dbReference type="RefSeq" id="WP_092570074.1">
    <property type="nucleotide sequence ID" value="NZ_BMXH01000010.1"/>
</dbReference>
<dbReference type="Gene3D" id="3.40.190.10">
    <property type="entry name" value="Periplasmic binding protein-like II"/>
    <property type="match status" value="2"/>
</dbReference>
<evidence type="ECO:0000313" key="2">
    <source>
        <dbReference type="EMBL" id="SDX54505.1"/>
    </source>
</evidence>
<accession>A0A1H3CK75</accession>
<proteinExistence type="predicted"/>
<keyword evidence="1" id="KW-0732">Signal</keyword>
<dbReference type="EMBL" id="FNNI01000006">
    <property type="protein sequence ID" value="SDX54505.1"/>
    <property type="molecule type" value="Genomic_DNA"/>
</dbReference>
<keyword evidence="2" id="KW-0675">Receptor</keyword>
<dbReference type="PANTHER" id="PTHR42941:SF1">
    <property type="entry name" value="SLL1037 PROTEIN"/>
    <property type="match status" value="1"/>
</dbReference>
<feature type="chain" id="PRO_5011507515" evidence="1">
    <location>
        <begin position="27"/>
        <end position="316"/>
    </location>
</feature>
<evidence type="ECO:0000313" key="3">
    <source>
        <dbReference type="Proteomes" id="UP000198500"/>
    </source>
</evidence>
<keyword evidence="3" id="KW-1185">Reference proteome</keyword>
<dbReference type="AlphaFoldDB" id="A0A1H3CK75"/>
<reference evidence="2 3" key="1">
    <citation type="submission" date="2016-10" db="EMBL/GenBank/DDBJ databases">
        <authorList>
            <person name="de Groot N.N."/>
        </authorList>
    </citation>
    <scope>NUCLEOTIDE SEQUENCE [LARGE SCALE GENOMIC DNA]</scope>
    <source>
        <strain evidence="2 3">DSM 19219</strain>
    </source>
</reference>
<feature type="signal peptide" evidence="1">
    <location>
        <begin position="1"/>
        <end position="26"/>
    </location>
</feature>
<dbReference type="CDD" id="cd13520">
    <property type="entry name" value="PBP2_TAXI_TRAP"/>
    <property type="match status" value="1"/>
</dbReference>
<protein>
    <submittedName>
        <fullName evidence="2">TRAP transporter solute receptor, TAXI family</fullName>
    </submittedName>
</protein>
<dbReference type="NCBIfam" id="TIGR02122">
    <property type="entry name" value="TRAP_TAXI"/>
    <property type="match status" value="1"/>
</dbReference>
<name>A0A1H3CK75_9GAMM</name>
<dbReference type="PANTHER" id="PTHR42941">
    <property type="entry name" value="SLL1037 PROTEIN"/>
    <property type="match status" value="1"/>
</dbReference>
<organism evidence="2 3">
    <name type="scientific">Aidingimonas halophila</name>
    <dbReference type="NCBI Taxonomy" id="574349"/>
    <lineage>
        <taxon>Bacteria</taxon>
        <taxon>Pseudomonadati</taxon>
        <taxon>Pseudomonadota</taxon>
        <taxon>Gammaproteobacteria</taxon>
        <taxon>Oceanospirillales</taxon>
        <taxon>Halomonadaceae</taxon>
        <taxon>Aidingimonas</taxon>
    </lineage>
</organism>
<dbReference type="InterPro" id="IPR011852">
    <property type="entry name" value="TRAP_TAXI"/>
</dbReference>
<sequence>MFKLGKHASLTTIAALSVSAVSMAQAQDFTLSTGSQGGSWYPIGGALKAAVEDKVDDVSITVTPGSGLANVQGVANGRFPVAFANSISTVDGINGKDPFKEPIDNVCNLGTLYPQYFQVMALDDAEVNSVEDFEGKRLTTQQNGHTGEMLTGELLKTKGLSYDDLDSVSHVSYSDSVVEMKDGHADIFTLGTALPAGSVMDLANSRDISFIPIDDETFDHFKEQNAAFQKRMVAADSYPGVDEDVPAITYDTHMIAQCDFDDEIVTAFLEAVVENTDSLGDISRAMKDLTPEEMATDIGVPLHPAAEAFYREHDAL</sequence>